<dbReference type="InterPro" id="IPR016032">
    <property type="entry name" value="Sig_transdc_resp-reg_C-effctor"/>
</dbReference>
<dbReference type="SUPFAM" id="SSF52540">
    <property type="entry name" value="P-loop containing nucleoside triphosphate hydrolases"/>
    <property type="match status" value="1"/>
</dbReference>
<proteinExistence type="predicted"/>
<dbReference type="PANTHER" id="PTHR44688">
    <property type="entry name" value="DNA-BINDING TRANSCRIPTIONAL ACTIVATOR DEVR_DOSR"/>
    <property type="match status" value="1"/>
</dbReference>
<dbReference type="PANTHER" id="PTHR44688:SF16">
    <property type="entry name" value="DNA-BINDING TRANSCRIPTIONAL ACTIVATOR DEVR_DOSR"/>
    <property type="match status" value="1"/>
</dbReference>
<dbReference type="RefSeq" id="WP_063424307.1">
    <property type="nucleotide sequence ID" value="NZ_CP050951.1"/>
</dbReference>
<keyword evidence="1" id="KW-0805">Transcription regulation</keyword>
<dbReference type="InterPro" id="IPR041617">
    <property type="entry name" value="TPR_MalT"/>
</dbReference>
<dbReference type="SMART" id="SM00421">
    <property type="entry name" value="HTH_LUXR"/>
    <property type="match status" value="1"/>
</dbReference>
<dbReference type="EMBL" id="CP050951">
    <property type="protein sequence ID" value="QJQ10705.1"/>
    <property type="molecule type" value="Genomic_DNA"/>
</dbReference>
<evidence type="ECO:0000256" key="3">
    <source>
        <dbReference type="ARBA" id="ARBA00023163"/>
    </source>
</evidence>
<dbReference type="CDD" id="cd06170">
    <property type="entry name" value="LuxR_C_like"/>
    <property type="match status" value="1"/>
</dbReference>
<dbReference type="Gene3D" id="1.25.40.10">
    <property type="entry name" value="Tetratricopeptide repeat domain"/>
    <property type="match status" value="1"/>
</dbReference>
<dbReference type="Pfam" id="PF17874">
    <property type="entry name" value="TPR_MalT"/>
    <property type="match status" value="1"/>
</dbReference>
<dbReference type="Gene3D" id="3.40.50.300">
    <property type="entry name" value="P-loop containing nucleotide triphosphate hydrolases"/>
    <property type="match status" value="1"/>
</dbReference>
<reference evidence="5 6" key="2">
    <citation type="submission" date="2020-04" db="EMBL/GenBank/DDBJ databases">
        <title>Complete genome sequence of Pseudomonas putida strain JQ581.</title>
        <authorList>
            <person name="Mu Y."/>
        </authorList>
    </citation>
    <scope>NUCLEOTIDE SEQUENCE [LARGE SCALE GENOMIC DNA]</scope>
    <source>
        <strain evidence="5 6">JQ581</strain>
    </source>
</reference>
<sequence length="899" mass="99285">MKSTSLLVTTKFAPPRISLNSILREDLATQLFQARHSRVTLACGGAGFGKTTVLAQWRLELIRQGAVVAWLSLTAEDSTFQLFCGSLVGALQHVGLPLSDDLLLFGDSDDNEDLQSLARALINALARDDRELYLMFDDFHHVGTPRITQLMQVLIDNAPGHLHVVIASRVTPSLLLGRLRAMGQLCEINGHELSFNFRESLAFLKAHLDSEIELEAAHAIHGQTHGWPIGLQLMAISLKSGPRKRAGVGLMAPNSADLSAYLSEDVIANLPEGLIEFLQQISILRRFNADLAEHLTGCDDAAQRIATIEALNLFLLPVDMEDRFQWYRLHPMFAEFLNQKLQHSGADVRTLHQRAAHWFVSQDLVIEALRHGLLSEDFDTVIQLLEHSLQPLTNITHLGTFLRWIEKVPTALLAQHPRLALFGAWGYALSARLEQSERWLKQLENSTGDPRYTLHMSLVKAMIAGQQDDSERSLLAIEALNDQPLRNPMLEHFRLGLIIGNQAMLGNYALARATFRSINVANDDEPALIARSSMAVAALLEGKVLEAERYAAPVLSLAEAAHGRRSITACTCAAILAEVQYEQNRIDDARESLVNRLDMLSFSVPACTYSAALVHARLQLLQESPRTALDYLDKRAQHFRVRRLDRGIALMLAEQIRIVVLGDDWQRGEWRHGQMLQSELDELAAYRPRVKARDREIVAIAAFSRARLAQASQAPEAVLAALEEVLGIGQALGRGALLVKANLLKGQALMQLGKDDEAQLCLTQALQDAYALGLLRTLLDEGPAACGLLGSIKGLPGKALEVYQQQLCAAFDLPAPGSASHASANAPAPAAEVALTKREEDILNLLEQSMPNKRIARTLNISDQTVKWNLRNIFMKFGVSSRYEAIIIARKRASRSEVG</sequence>
<evidence type="ECO:0000256" key="1">
    <source>
        <dbReference type="ARBA" id="ARBA00023015"/>
    </source>
</evidence>
<dbReference type="InterPro" id="IPR059106">
    <property type="entry name" value="WHD_MalT"/>
</dbReference>
<dbReference type="AlphaFoldDB" id="A0AAP9SQA1"/>
<keyword evidence="3" id="KW-0804">Transcription</keyword>
<dbReference type="Pfam" id="PF25873">
    <property type="entry name" value="WHD_MalT"/>
    <property type="match status" value="1"/>
</dbReference>
<gene>
    <name evidence="5" type="ORF">A3L25_015240</name>
</gene>
<feature type="domain" description="HTH luxR-type" evidence="4">
    <location>
        <begin position="828"/>
        <end position="893"/>
    </location>
</feature>
<protein>
    <submittedName>
        <fullName evidence="5">Plasmid partition protein</fullName>
    </submittedName>
</protein>
<dbReference type="PROSITE" id="PS50043">
    <property type="entry name" value="HTH_LUXR_2"/>
    <property type="match status" value="1"/>
</dbReference>
<dbReference type="InterPro" id="IPR000792">
    <property type="entry name" value="Tscrpt_reg_LuxR_C"/>
</dbReference>
<dbReference type="Proteomes" id="UP000076857">
    <property type="component" value="Chromosome"/>
</dbReference>
<evidence type="ECO:0000256" key="2">
    <source>
        <dbReference type="ARBA" id="ARBA00023125"/>
    </source>
</evidence>
<dbReference type="InterPro" id="IPR036388">
    <property type="entry name" value="WH-like_DNA-bd_sf"/>
</dbReference>
<dbReference type="InterPro" id="IPR011990">
    <property type="entry name" value="TPR-like_helical_dom_sf"/>
</dbReference>
<keyword evidence="2" id="KW-0238">DNA-binding</keyword>
<reference evidence="5 6" key="1">
    <citation type="submission" date="2016-04" db="EMBL/GenBank/DDBJ databases">
        <authorList>
            <person name="Qiu J."/>
        </authorList>
    </citation>
    <scope>NUCLEOTIDE SEQUENCE [LARGE SCALE GENOMIC DNA]</scope>
    <source>
        <strain evidence="5 6">JQ581</strain>
    </source>
</reference>
<dbReference type="PRINTS" id="PR00038">
    <property type="entry name" value="HTHLUXR"/>
</dbReference>
<dbReference type="Gene3D" id="1.10.10.10">
    <property type="entry name" value="Winged helix-like DNA-binding domain superfamily/Winged helix DNA-binding domain"/>
    <property type="match status" value="1"/>
</dbReference>
<evidence type="ECO:0000313" key="5">
    <source>
        <dbReference type="EMBL" id="QJQ10705.1"/>
    </source>
</evidence>
<dbReference type="InterPro" id="IPR027417">
    <property type="entry name" value="P-loop_NTPase"/>
</dbReference>
<accession>A0AAP9SQA1</accession>
<evidence type="ECO:0000313" key="6">
    <source>
        <dbReference type="Proteomes" id="UP000076857"/>
    </source>
</evidence>
<evidence type="ECO:0000259" key="4">
    <source>
        <dbReference type="PROSITE" id="PS50043"/>
    </source>
</evidence>
<dbReference type="Pfam" id="PF00196">
    <property type="entry name" value="GerE"/>
    <property type="match status" value="1"/>
</dbReference>
<name>A0AAP9SQA1_PSEPU</name>
<dbReference type="GO" id="GO:0006355">
    <property type="term" value="P:regulation of DNA-templated transcription"/>
    <property type="evidence" value="ECO:0007669"/>
    <property type="project" value="InterPro"/>
</dbReference>
<dbReference type="GO" id="GO:0003677">
    <property type="term" value="F:DNA binding"/>
    <property type="evidence" value="ECO:0007669"/>
    <property type="project" value="UniProtKB-KW"/>
</dbReference>
<dbReference type="SUPFAM" id="SSF46894">
    <property type="entry name" value="C-terminal effector domain of the bipartite response regulators"/>
    <property type="match status" value="1"/>
</dbReference>
<organism evidence="5 6">
    <name type="scientific">Pseudomonas putida</name>
    <name type="common">Arthrobacter siderocapsulatus</name>
    <dbReference type="NCBI Taxonomy" id="303"/>
    <lineage>
        <taxon>Bacteria</taxon>
        <taxon>Pseudomonadati</taxon>
        <taxon>Pseudomonadota</taxon>
        <taxon>Gammaproteobacteria</taxon>
        <taxon>Pseudomonadales</taxon>
        <taxon>Pseudomonadaceae</taxon>
        <taxon>Pseudomonas</taxon>
    </lineage>
</organism>